<reference evidence="3" key="1">
    <citation type="submission" date="2018-05" db="EMBL/GenBank/DDBJ databases">
        <authorList>
            <person name="Li X."/>
        </authorList>
    </citation>
    <scope>NUCLEOTIDE SEQUENCE [LARGE SCALE GENOMIC DNA]</scope>
    <source>
        <strain evidence="3">LX32</strain>
    </source>
</reference>
<dbReference type="Proteomes" id="UP000249254">
    <property type="component" value="Unassembled WGS sequence"/>
</dbReference>
<accession>A0A328AMM1</accession>
<keyword evidence="1" id="KW-0732">Signal</keyword>
<dbReference type="EMBL" id="QFYQ01000001">
    <property type="protein sequence ID" value="RAK56140.1"/>
    <property type="molecule type" value="Genomic_DNA"/>
</dbReference>
<dbReference type="RefSeq" id="WP_111529888.1">
    <property type="nucleotide sequence ID" value="NZ_JBHRSG010000003.1"/>
</dbReference>
<name>A0A328AMM1_9CAUL</name>
<comment type="caution">
    <text evidence="2">The sequence shown here is derived from an EMBL/GenBank/DDBJ whole genome shotgun (WGS) entry which is preliminary data.</text>
</comment>
<evidence type="ECO:0000313" key="3">
    <source>
        <dbReference type="Proteomes" id="UP000249254"/>
    </source>
</evidence>
<feature type="chain" id="PRO_5016356904" description="UrcA family protein" evidence="1">
    <location>
        <begin position="23"/>
        <end position="112"/>
    </location>
</feature>
<dbReference type="InterPro" id="IPR030972">
    <property type="entry name" value="UrcA_uranyl"/>
</dbReference>
<evidence type="ECO:0000313" key="2">
    <source>
        <dbReference type="EMBL" id="RAK56140.1"/>
    </source>
</evidence>
<protein>
    <recommendedName>
        <fullName evidence="4">UrcA family protein</fullName>
    </recommendedName>
</protein>
<dbReference type="NCBIfam" id="TIGR04433">
    <property type="entry name" value="UrcA_uranyl"/>
    <property type="match status" value="1"/>
</dbReference>
<evidence type="ECO:0000256" key="1">
    <source>
        <dbReference type="SAM" id="SignalP"/>
    </source>
</evidence>
<gene>
    <name evidence="2" type="ORF">DJ017_17280</name>
</gene>
<sequence length="112" mass="11880">MKLVLSISLAGAMLLAGFPARAEQHLMRVDLRTLRLDTLAGAALAAQRISDAATVFCRTPAPATGSGSRAAHTSVALDVTTLKCRRDMTRRALSQLGDHQVSAAFLTSSESW</sequence>
<proteinExistence type="predicted"/>
<organism evidence="2 3">
    <name type="scientific">Phenylobacterium soli</name>
    <dbReference type="NCBI Taxonomy" id="2170551"/>
    <lineage>
        <taxon>Bacteria</taxon>
        <taxon>Pseudomonadati</taxon>
        <taxon>Pseudomonadota</taxon>
        <taxon>Alphaproteobacteria</taxon>
        <taxon>Caulobacterales</taxon>
        <taxon>Caulobacteraceae</taxon>
        <taxon>Phenylobacterium</taxon>
    </lineage>
</organism>
<feature type="signal peptide" evidence="1">
    <location>
        <begin position="1"/>
        <end position="22"/>
    </location>
</feature>
<dbReference type="AlphaFoldDB" id="A0A328AMM1"/>
<keyword evidence="3" id="KW-1185">Reference proteome</keyword>
<evidence type="ECO:0008006" key="4">
    <source>
        <dbReference type="Google" id="ProtNLM"/>
    </source>
</evidence>